<dbReference type="RefSeq" id="WP_130086438.1">
    <property type="nucleotide sequence ID" value="NZ_SEZJ01000003.1"/>
</dbReference>
<name>A0A4Q5KR72_9GAMM</name>
<reference evidence="1 2" key="1">
    <citation type="submission" date="2019-02" db="EMBL/GenBank/DDBJ databases">
        <title>Genome sequences of Aliivibrio finisterrensis strains from farmed Atlantic salmon.</title>
        <authorList>
            <person name="Bowman J.P."/>
        </authorList>
    </citation>
    <scope>NUCLEOTIDE SEQUENCE [LARGE SCALE GENOMIC DNA]</scope>
    <source>
        <strain evidence="1 2">A32</strain>
    </source>
</reference>
<dbReference type="GeneID" id="56274196"/>
<dbReference type="OrthoDB" id="5348860at2"/>
<dbReference type="PROSITE" id="PS51257">
    <property type="entry name" value="PROKAR_LIPOPROTEIN"/>
    <property type="match status" value="1"/>
</dbReference>
<proteinExistence type="predicted"/>
<protein>
    <recommendedName>
        <fullName evidence="3">Lipoprotein</fullName>
    </recommendedName>
</protein>
<dbReference type="EMBL" id="SEZJ01000003">
    <property type="protein sequence ID" value="RYU47532.1"/>
    <property type="molecule type" value="Genomic_DNA"/>
</dbReference>
<evidence type="ECO:0008006" key="3">
    <source>
        <dbReference type="Google" id="ProtNLM"/>
    </source>
</evidence>
<dbReference type="Proteomes" id="UP000293465">
    <property type="component" value="Unassembled WGS sequence"/>
</dbReference>
<accession>A0A4Q5KR72</accession>
<dbReference type="AlphaFoldDB" id="A0A4Q5KR72"/>
<dbReference type="InterPro" id="IPR028994">
    <property type="entry name" value="Integrin_alpha_N"/>
</dbReference>
<sequence length="150" mass="16416">MRYLILCLSFVIFGCSNQADLKPDLQQSVSEATQENEPVFSTGYADLNGDGLEDAVVFLKGMQWCGSGGCTLMIFQNLGNSYQLISKSSVTSTPISVAKTETNGWKDLIVWSRGSGLVLMKFNGEQYPHNPSLEPAASEPQMLEARLILE</sequence>
<gene>
    <name evidence="1" type="ORF">ERW49_04045</name>
</gene>
<comment type="caution">
    <text evidence="1">The sequence shown here is derived from an EMBL/GenBank/DDBJ whole genome shotgun (WGS) entry which is preliminary data.</text>
</comment>
<organism evidence="1 2">
    <name type="scientific">Aliivibrio finisterrensis</name>
    <dbReference type="NCBI Taxonomy" id="511998"/>
    <lineage>
        <taxon>Bacteria</taxon>
        <taxon>Pseudomonadati</taxon>
        <taxon>Pseudomonadota</taxon>
        <taxon>Gammaproteobacteria</taxon>
        <taxon>Vibrionales</taxon>
        <taxon>Vibrionaceae</taxon>
        <taxon>Aliivibrio</taxon>
    </lineage>
</organism>
<evidence type="ECO:0000313" key="1">
    <source>
        <dbReference type="EMBL" id="RYU47532.1"/>
    </source>
</evidence>
<evidence type="ECO:0000313" key="2">
    <source>
        <dbReference type="Proteomes" id="UP000293465"/>
    </source>
</evidence>
<dbReference type="SUPFAM" id="SSF69318">
    <property type="entry name" value="Integrin alpha N-terminal domain"/>
    <property type="match status" value="1"/>
</dbReference>